<evidence type="ECO:0008006" key="9">
    <source>
        <dbReference type="Google" id="ProtNLM"/>
    </source>
</evidence>
<dbReference type="EMBL" id="MCFD01000006">
    <property type="protein sequence ID" value="ORX70024.1"/>
    <property type="molecule type" value="Genomic_DNA"/>
</dbReference>
<feature type="repeat" description="PPR" evidence="5">
    <location>
        <begin position="690"/>
        <end position="724"/>
    </location>
</feature>
<comment type="function">
    <text evidence="3">Regulates mitochondrial small subunit maturation by controlling 15S rRNA 5'-end processing. Localizes to the 5' precursor of the 15S rRNA in a position that is subsequently occupied by mS47 in the mature yeast mtSSU. Uses structure and sequence-specific RNA recognition, binding to a single-stranded region of the precursor and specifically recognizing bases -6 to -1. The exchange of Ccm1 for mS47 is coupled to the irreversible removal of precursor rRNA that is accompanied by conformational changes of the mitoribosomal proteins uS5m and mS26. These conformational changes signal completion of 5'-end rRNA processing through protection of the mature 5'-end of the 15S rRNA and stabilization of mS47. The removal of the 5' precursor together with the dissociation of Ccm1 may be catalyzed by the 5'-3' exoribonuclease Pet127. Involved in the specific removal of group I introns in mitochondrial encoded transcripts.</text>
</comment>
<evidence type="ECO:0000256" key="5">
    <source>
        <dbReference type="PROSITE-ProRule" id="PRU00708"/>
    </source>
</evidence>
<evidence type="ECO:0000256" key="3">
    <source>
        <dbReference type="ARBA" id="ARBA00044493"/>
    </source>
</evidence>
<feature type="repeat" description="PPR" evidence="5">
    <location>
        <begin position="907"/>
        <end position="941"/>
    </location>
</feature>
<protein>
    <recommendedName>
        <fullName evidence="9">Pentacotripeptide-repeat region of PRORP domain-containing protein</fullName>
    </recommendedName>
</protein>
<dbReference type="GeneID" id="63806393"/>
<dbReference type="PANTHER" id="PTHR47447">
    <property type="entry name" value="OS03G0856100 PROTEIN"/>
    <property type="match status" value="1"/>
</dbReference>
<dbReference type="STRING" id="61395.A0A1Y1WA55"/>
<evidence type="ECO:0000256" key="6">
    <source>
        <dbReference type="SAM" id="MobiDB-lite"/>
    </source>
</evidence>
<comment type="subunit">
    <text evidence="4">Binds to mitochondrial small subunit 15S rRNA.</text>
</comment>
<dbReference type="Pfam" id="PF13812">
    <property type="entry name" value="PPR_3"/>
    <property type="match status" value="2"/>
</dbReference>
<comment type="caution">
    <text evidence="7">The sequence shown here is derived from an EMBL/GenBank/DDBJ whole genome shotgun (WGS) entry which is preliminary data.</text>
</comment>
<evidence type="ECO:0000256" key="4">
    <source>
        <dbReference type="ARBA" id="ARBA00044511"/>
    </source>
</evidence>
<accession>A0A1Y1WA55</accession>
<dbReference type="NCBIfam" id="TIGR00756">
    <property type="entry name" value="PPR"/>
    <property type="match status" value="2"/>
</dbReference>
<dbReference type="PROSITE" id="PS51375">
    <property type="entry name" value="PPR"/>
    <property type="match status" value="4"/>
</dbReference>
<comment type="similarity">
    <text evidence="1">Belongs to the CCM1 family.</text>
</comment>
<gene>
    <name evidence="7" type="ORF">DL89DRAFT_283636</name>
</gene>
<keyword evidence="8" id="KW-1185">Reference proteome</keyword>
<dbReference type="RefSeq" id="XP_040743662.1">
    <property type="nucleotide sequence ID" value="XM_040889745.1"/>
</dbReference>
<dbReference type="InterPro" id="IPR002885">
    <property type="entry name" value="PPR_rpt"/>
</dbReference>
<organism evidence="7 8">
    <name type="scientific">Linderina pennispora</name>
    <dbReference type="NCBI Taxonomy" id="61395"/>
    <lineage>
        <taxon>Eukaryota</taxon>
        <taxon>Fungi</taxon>
        <taxon>Fungi incertae sedis</taxon>
        <taxon>Zoopagomycota</taxon>
        <taxon>Kickxellomycotina</taxon>
        <taxon>Kickxellomycetes</taxon>
        <taxon>Kickxellales</taxon>
        <taxon>Kickxellaceae</taxon>
        <taxon>Linderina</taxon>
    </lineage>
</organism>
<dbReference type="Pfam" id="PF01535">
    <property type="entry name" value="PPR"/>
    <property type="match status" value="1"/>
</dbReference>
<feature type="repeat" description="PPR" evidence="5">
    <location>
        <begin position="872"/>
        <end position="906"/>
    </location>
</feature>
<evidence type="ECO:0000313" key="7">
    <source>
        <dbReference type="EMBL" id="ORX70024.1"/>
    </source>
</evidence>
<feature type="repeat" description="PPR" evidence="5">
    <location>
        <begin position="484"/>
        <end position="518"/>
    </location>
</feature>
<evidence type="ECO:0000256" key="2">
    <source>
        <dbReference type="ARBA" id="ARBA00022737"/>
    </source>
</evidence>
<evidence type="ECO:0000313" key="8">
    <source>
        <dbReference type="Proteomes" id="UP000193922"/>
    </source>
</evidence>
<dbReference type="PANTHER" id="PTHR47447:SF23">
    <property type="entry name" value="PENTACOTRIPEPTIDE-REPEAT REGION OF PRORP DOMAIN-CONTAINING PROTEIN"/>
    <property type="match status" value="1"/>
</dbReference>
<name>A0A1Y1WA55_9FUNG</name>
<keyword evidence="2" id="KW-0677">Repeat</keyword>
<proteinExistence type="inferred from homology"/>
<sequence length="1461" mass="166995">MLRYTQKAAVALRRRAQQRWPLQCIFQQPAYACRIRSAPRHSFSTCSRVDQHKDARESRRSGELEKLLLRGDSPFLTKFYQLLPPTQQHALRRFSDVLQRQTSTGQHIYSLYQTLRSQNLHRYLTVRAMQRVLSSVVNDRSIRSVRSEDLVSAIVLELLGNYSDLGFTPSIDDYACLVRALAQEAGREKDALKLLDDLVDTSDIAPFLASVRKRRGKYLLSTDVIPSEAEIERIEQSLLNEQQKRETNARDASGEKSIESDILKAEQANIENLKSGGELDRVQLLVIEERQKRRQRQEAGKERKPLPVSRTLYHMAMLGFAQIYHVRGVMEVLSRMLETSTQVPYRVARHLMPNKQTWEIVSEVLTRQRDRPYFVKTWIEFLSRGARPPTTLTRDLVRLLVRQACVEQAVWVMRISRCLPDRGEDMPKAPYSADHIPWELKVQIMYVASALEAATSFDTMSLSREDAMRQGMAAAQLPLRAKPDPVVYAHLIGGAVRLKNEKLSEHLFKEMVDEGVVPEDTTYGQLAKLYAENGQIQRVFLIARDLLVRRHAMVLSQNQDHGVHMSSSAKVRYRENIRKQTNGLQADIECIAPLLQYYIRGGRESEALMLLRSWDRSYGDRVPVEKLARALLQVYSEPSDSATIDAMVKRLMDRLTGHKEAGEAESEAHIPSSETVGETQVAYGQDFPGTLETYALMLKTHIKAKNLPGVIRVMREMASKGIVPQYPMLEQIMQATLREQALDLFDTIHAYVRETLQQPLSLPLYAQWMRTLVNHGDVVGVQAAFDELLEMGQFPTQKHYTLLVQAYAYNGWVDRAVSIIDNLRKPHSMVRPGLNLNIAIIEAHVAGGNLEQAQAELRYLLDNTLLPTSKIPARPFNYLIIGHLHHGDGRRAMHMYESMLRLGVKPDVYTFAILMHSYALSKDVDNCTRVFNEMIRVGIAPDLVIYTILICAFGVARRVGSAELVFNQVAQEQEWAQKQRESLAGRTANGEDPLEIYTEDPGRSDWPELLDMAETGADQRMEEMRSRSFYNLDPIIYIAMLKVYCRGHRPLRALATWDRFIQNFPIARWNPRRGGILSKSLSYTAQFHQPAWTLLLRTAGKSIGAQRALKKRQTLVQYFFEPLYPEQMKAVLDERHRMKLYQPGVYDVDTGPANVRKYMANMAYRAQIVSSIENELDQLISHAYKFFVKHRYTVPHVAFNPVEAFTDFGYWLPEGVDKTEVVEAAVALDSKSEAERPVGEAEKQPENKPESAIDHDSSTQETAQSIADIIMRQWNHLETAGFNFNNIHMCEYLSCMLLGRKYAELTRILSLVEPAGPPAGPSTAYRYRSLELPWYMTNLLLRQIDVVRKLLMAERDRRIALDCLLNIDSELGAELCTFSAYPLAEQARTDDELQVMRERRQVHKEREIAWAAELRSLDDVAKKWLPLVVEGVLQERLQKASLRIAFAHEGVQGTVNSHKIE</sequence>
<dbReference type="Proteomes" id="UP000193922">
    <property type="component" value="Unassembled WGS sequence"/>
</dbReference>
<feature type="region of interest" description="Disordered" evidence="6">
    <location>
        <begin position="1232"/>
        <end position="1258"/>
    </location>
</feature>
<dbReference type="InterPro" id="IPR011990">
    <property type="entry name" value="TPR-like_helical_dom_sf"/>
</dbReference>
<dbReference type="OrthoDB" id="185373at2759"/>
<evidence type="ECO:0000256" key="1">
    <source>
        <dbReference type="ARBA" id="ARBA00006192"/>
    </source>
</evidence>
<dbReference type="Gene3D" id="1.25.40.10">
    <property type="entry name" value="Tetratricopeptide repeat domain"/>
    <property type="match status" value="3"/>
</dbReference>
<reference evidence="7 8" key="1">
    <citation type="submission" date="2016-07" db="EMBL/GenBank/DDBJ databases">
        <title>Pervasive Adenine N6-methylation of Active Genes in Fungi.</title>
        <authorList>
            <consortium name="DOE Joint Genome Institute"/>
            <person name="Mondo S.J."/>
            <person name="Dannebaum R.O."/>
            <person name="Kuo R.C."/>
            <person name="Labutti K."/>
            <person name="Haridas S."/>
            <person name="Kuo A."/>
            <person name="Salamov A."/>
            <person name="Ahrendt S.R."/>
            <person name="Lipzen A."/>
            <person name="Sullivan W."/>
            <person name="Andreopoulos W.B."/>
            <person name="Clum A."/>
            <person name="Lindquist E."/>
            <person name="Daum C."/>
            <person name="Ramamoorthy G.K."/>
            <person name="Gryganskyi A."/>
            <person name="Culley D."/>
            <person name="Magnuson J.K."/>
            <person name="James T.Y."/>
            <person name="O'Malley M.A."/>
            <person name="Stajich J.E."/>
            <person name="Spatafora J.W."/>
            <person name="Visel A."/>
            <person name="Grigoriev I.V."/>
        </authorList>
    </citation>
    <scope>NUCLEOTIDE SEQUENCE [LARGE SCALE GENOMIC DNA]</scope>
    <source>
        <strain evidence="7 8">ATCC 12442</strain>
    </source>
</reference>